<dbReference type="AlphaFoldDB" id="A0A7K3VY76"/>
<comment type="similarity">
    <text evidence="3">Belongs to the major facilitator superfamily. TCR/Tet family.</text>
</comment>
<evidence type="ECO:0000313" key="12">
    <source>
        <dbReference type="Proteomes" id="UP000470246"/>
    </source>
</evidence>
<feature type="transmembrane region" description="Helical" evidence="9">
    <location>
        <begin position="86"/>
        <end position="107"/>
    </location>
</feature>
<protein>
    <submittedName>
        <fullName evidence="11">Multidrug effflux MFS transporter</fullName>
    </submittedName>
</protein>
<proteinExistence type="inferred from homology"/>
<feature type="transmembrane region" description="Helical" evidence="9">
    <location>
        <begin position="30"/>
        <end position="49"/>
    </location>
</feature>
<dbReference type="NCBIfam" id="TIGR00710">
    <property type="entry name" value="efflux_Bcr_CflA"/>
    <property type="match status" value="1"/>
</dbReference>
<evidence type="ECO:0000256" key="2">
    <source>
        <dbReference type="ARBA" id="ARBA00006236"/>
    </source>
</evidence>
<feature type="transmembrane region" description="Helical" evidence="9">
    <location>
        <begin position="61"/>
        <end position="80"/>
    </location>
</feature>
<feature type="transmembrane region" description="Helical" evidence="9">
    <location>
        <begin position="291"/>
        <end position="314"/>
    </location>
</feature>
<dbReference type="InterPro" id="IPR005829">
    <property type="entry name" value="Sugar_transporter_CS"/>
</dbReference>
<dbReference type="Pfam" id="PF07690">
    <property type="entry name" value="MFS_1"/>
    <property type="match status" value="1"/>
</dbReference>
<evidence type="ECO:0000256" key="7">
    <source>
        <dbReference type="ARBA" id="ARBA00022989"/>
    </source>
</evidence>
<dbReference type="PRINTS" id="PR01035">
    <property type="entry name" value="TCRTETA"/>
</dbReference>
<keyword evidence="12" id="KW-1185">Reference proteome</keyword>
<evidence type="ECO:0000259" key="10">
    <source>
        <dbReference type="PROSITE" id="PS50850"/>
    </source>
</evidence>
<keyword evidence="8 9" id="KW-0472">Membrane</keyword>
<feature type="transmembrane region" description="Helical" evidence="9">
    <location>
        <begin position="199"/>
        <end position="217"/>
    </location>
</feature>
<dbReference type="InterPro" id="IPR020846">
    <property type="entry name" value="MFS_dom"/>
</dbReference>
<feature type="domain" description="Major facilitator superfamily (MFS) profile" evidence="10">
    <location>
        <begin position="1"/>
        <end position="379"/>
    </location>
</feature>
<evidence type="ECO:0000256" key="3">
    <source>
        <dbReference type="ARBA" id="ARBA00007520"/>
    </source>
</evidence>
<dbReference type="PROSITE" id="PS50850">
    <property type="entry name" value="MFS"/>
    <property type="match status" value="1"/>
</dbReference>
<dbReference type="SUPFAM" id="SSF103473">
    <property type="entry name" value="MFS general substrate transporter"/>
    <property type="match status" value="1"/>
</dbReference>
<sequence length="385" mass="38739">MLSAFGPLSMDLYLPALPSVEDEFGAGQSAVQLTVSAAAIGLALGQLLVGPLSDRYGRRGPVLIGVGAWAVASALCAVAPDVWTLVAIRLLQGVGGAAGIVLARAIVRDRLDGVAAARAFAVLASIMAAAPVLAPLAGGLLLSLTDWRGIFAALFVIGLCVVGALLWRLPETLPRDHRVPGGLATTLANGRELLGRRSFLTPVLAMGLGFGALFTYISHSAFVLQDGYGLSAQQFSLVFGANGVGIVLAGQFSRVLAGRVRLRTLLRAGLAGQAVGGAVLAAAALGGWSLWVVLPAMFVVTTSTGLVMPNATALGMAEAGRKAGTASALLGVVQFGLGALIAPLGGLGAAGDLLPMALVMLGSTSLGLLAAAALPDRERQAVGAD</sequence>
<keyword evidence="5" id="KW-1003">Cell membrane</keyword>
<comment type="caution">
    <text evidence="11">The sequence shown here is derived from an EMBL/GenBank/DDBJ whole genome shotgun (WGS) entry which is preliminary data.</text>
</comment>
<dbReference type="PROSITE" id="PS00216">
    <property type="entry name" value="SUGAR_TRANSPORT_1"/>
    <property type="match status" value="1"/>
</dbReference>
<feature type="transmembrane region" description="Helical" evidence="9">
    <location>
        <begin position="150"/>
        <end position="169"/>
    </location>
</feature>
<dbReference type="GO" id="GO:1990961">
    <property type="term" value="P:xenobiotic detoxification by transmembrane export across the plasma membrane"/>
    <property type="evidence" value="ECO:0007669"/>
    <property type="project" value="InterPro"/>
</dbReference>
<evidence type="ECO:0000256" key="5">
    <source>
        <dbReference type="ARBA" id="ARBA00022475"/>
    </source>
</evidence>
<gene>
    <name evidence="11" type="ORF">GCU56_05665</name>
</gene>
<comment type="similarity">
    <text evidence="2">Belongs to the major facilitator superfamily. Bcr/CmlA family.</text>
</comment>
<keyword evidence="7 9" id="KW-1133">Transmembrane helix</keyword>
<organism evidence="11 12">
    <name type="scientific">Geodermatophilus sabuli</name>
    <dbReference type="NCBI Taxonomy" id="1564158"/>
    <lineage>
        <taxon>Bacteria</taxon>
        <taxon>Bacillati</taxon>
        <taxon>Actinomycetota</taxon>
        <taxon>Actinomycetes</taxon>
        <taxon>Geodermatophilales</taxon>
        <taxon>Geodermatophilaceae</taxon>
        <taxon>Geodermatophilus</taxon>
    </lineage>
</organism>
<evidence type="ECO:0000256" key="1">
    <source>
        <dbReference type="ARBA" id="ARBA00004651"/>
    </source>
</evidence>
<feature type="transmembrane region" description="Helical" evidence="9">
    <location>
        <begin position="326"/>
        <end position="347"/>
    </location>
</feature>
<name>A0A7K3VY76_9ACTN</name>
<dbReference type="PANTHER" id="PTHR42718:SF9">
    <property type="entry name" value="MAJOR FACILITATOR SUPERFAMILY MULTIDRUG TRANSPORTER MFSC"/>
    <property type="match status" value="1"/>
</dbReference>
<feature type="transmembrane region" description="Helical" evidence="9">
    <location>
        <begin position="353"/>
        <end position="374"/>
    </location>
</feature>
<dbReference type="GO" id="GO:0042910">
    <property type="term" value="F:xenobiotic transmembrane transporter activity"/>
    <property type="evidence" value="ECO:0007669"/>
    <property type="project" value="InterPro"/>
</dbReference>
<feature type="transmembrane region" description="Helical" evidence="9">
    <location>
        <begin position="264"/>
        <end position="285"/>
    </location>
</feature>
<keyword evidence="6 9" id="KW-0812">Transmembrane</keyword>
<evidence type="ECO:0000256" key="6">
    <source>
        <dbReference type="ARBA" id="ARBA00022692"/>
    </source>
</evidence>
<comment type="subcellular location">
    <subcellularLocation>
        <location evidence="1">Cell membrane</location>
        <topology evidence="1">Multi-pass membrane protein</topology>
    </subcellularLocation>
</comment>
<dbReference type="InterPro" id="IPR001958">
    <property type="entry name" value="Tet-R_TetA/multi-R_MdtG-like"/>
</dbReference>
<reference evidence="11 12" key="1">
    <citation type="submission" date="2020-02" db="EMBL/GenBank/DDBJ databases">
        <title>Geodermatophilus sabuli CPCC 205279 I12A-02694.</title>
        <authorList>
            <person name="Jiang Z."/>
        </authorList>
    </citation>
    <scope>NUCLEOTIDE SEQUENCE [LARGE SCALE GENOMIC DNA]</scope>
    <source>
        <strain evidence="11 12">I12A-02694</strain>
    </source>
</reference>
<dbReference type="Proteomes" id="UP000470246">
    <property type="component" value="Unassembled WGS sequence"/>
</dbReference>
<dbReference type="InterPro" id="IPR036259">
    <property type="entry name" value="MFS_trans_sf"/>
</dbReference>
<feature type="transmembrane region" description="Helical" evidence="9">
    <location>
        <begin position="237"/>
        <end position="257"/>
    </location>
</feature>
<feature type="transmembrane region" description="Helical" evidence="9">
    <location>
        <begin position="119"/>
        <end position="144"/>
    </location>
</feature>
<keyword evidence="4" id="KW-0813">Transport</keyword>
<dbReference type="PANTHER" id="PTHR42718">
    <property type="entry name" value="MAJOR FACILITATOR SUPERFAMILY MULTIDRUG TRANSPORTER MFSC"/>
    <property type="match status" value="1"/>
</dbReference>
<accession>A0A7K3VY76</accession>
<dbReference type="InterPro" id="IPR004812">
    <property type="entry name" value="Efflux_drug-R_Bcr/CmlA"/>
</dbReference>
<evidence type="ECO:0000256" key="4">
    <source>
        <dbReference type="ARBA" id="ARBA00022448"/>
    </source>
</evidence>
<evidence type="ECO:0000256" key="8">
    <source>
        <dbReference type="ARBA" id="ARBA00023136"/>
    </source>
</evidence>
<evidence type="ECO:0000256" key="9">
    <source>
        <dbReference type="SAM" id="Phobius"/>
    </source>
</evidence>
<dbReference type="GO" id="GO:0005886">
    <property type="term" value="C:plasma membrane"/>
    <property type="evidence" value="ECO:0007669"/>
    <property type="project" value="UniProtKB-SubCell"/>
</dbReference>
<dbReference type="InterPro" id="IPR011701">
    <property type="entry name" value="MFS"/>
</dbReference>
<dbReference type="Gene3D" id="1.20.1720.10">
    <property type="entry name" value="Multidrug resistance protein D"/>
    <property type="match status" value="1"/>
</dbReference>
<evidence type="ECO:0000313" key="11">
    <source>
        <dbReference type="EMBL" id="NEK57360.1"/>
    </source>
</evidence>
<dbReference type="FunFam" id="1.20.1720.10:FF:000005">
    <property type="entry name" value="Bcr/CflA family efflux transporter"/>
    <property type="match status" value="1"/>
</dbReference>
<dbReference type="EMBL" id="JAAGWF010000007">
    <property type="protein sequence ID" value="NEK57360.1"/>
    <property type="molecule type" value="Genomic_DNA"/>
</dbReference>
<dbReference type="CDD" id="cd17320">
    <property type="entry name" value="MFS_MdfA_MDR_like"/>
    <property type="match status" value="1"/>
</dbReference>